<keyword evidence="3" id="KW-1185">Reference proteome</keyword>
<comment type="caution">
    <text evidence="2">The sequence shown here is derived from an EMBL/GenBank/DDBJ whole genome shotgun (WGS) entry which is preliminary data.</text>
</comment>
<organism evidence="2 3">
    <name type="scientific">Hymenobacter rubripertinctus</name>
    <dbReference type="NCBI Taxonomy" id="2029981"/>
    <lineage>
        <taxon>Bacteria</taxon>
        <taxon>Pseudomonadati</taxon>
        <taxon>Bacteroidota</taxon>
        <taxon>Cytophagia</taxon>
        <taxon>Cytophagales</taxon>
        <taxon>Hymenobacteraceae</taxon>
        <taxon>Hymenobacter</taxon>
    </lineage>
</organism>
<name>A0A418QIV5_9BACT</name>
<gene>
    <name evidence="2" type="ORF">D0T11_21035</name>
</gene>
<dbReference type="OrthoDB" id="1041391at2"/>
<evidence type="ECO:0000256" key="1">
    <source>
        <dbReference type="SAM" id="MobiDB-lite"/>
    </source>
</evidence>
<dbReference type="RefSeq" id="WP_119657784.1">
    <property type="nucleotide sequence ID" value="NZ_QYCN01000067.1"/>
</dbReference>
<dbReference type="AlphaFoldDB" id="A0A418QIV5"/>
<evidence type="ECO:0000313" key="2">
    <source>
        <dbReference type="EMBL" id="RIY05084.1"/>
    </source>
</evidence>
<proteinExistence type="predicted"/>
<feature type="region of interest" description="Disordered" evidence="1">
    <location>
        <begin position="1"/>
        <end position="28"/>
    </location>
</feature>
<sequence>MAQAWQMPNPDLGVPKPQGPRIPTPGNLVPDQQARIRAQNQAMMDEADRYLAEKEQREKVVQEAADEYARHQQGQADFNAEFAARNKPQYEAAYQVLAEMLNGQRKASLPLAVFVVENSYVAGELNYASFTADLDELATICRGLAGSDTSPTARFMALHRLMTDTVQVSYAGQVVSRHLPYRYDFEDFRGEQDYRKMFVTKLLRTNTGQCHSMPLLYKLLADRLGVKNYLSMAPNHTFISVKDGRGALYRYETTNGHFTTDAFYMSSGYIKAGALKQRTYLDTLTLRENLACQLVDLASGYEHYYGYDEFIKKCADLALKYYPQGMQARILAHNVALARFVKPWKAAGQPSPEVARTLPQLRPYMAEVERWNQALAEVGFEEMPKDQYDRWLNALEQEKARLASQQAAARFAPSAAK</sequence>
<evidence type="ECO:0000313" key="3">
    <source>
        <dbReference type="Proteomes" id="UP000284250"/>
    </source>
</evidence>
<dbReference type="EMBL" id="QYCN01000067">
    <property type="protein sequence ID" value="RIY05084.1"/>
    <property type="molecule type" value="Genomic_DNA"/>
</dbReference>
<evidence type="ECO:0008006" key="4">
    <source>
        <dbReference type="Google" id="ProtNLM"/>
    </source>
</evidence>
<reference evidence="2 3" key="1">
    <citation type="submission" date="2019-01" db="EMBL/GenBank/DDBJ databases">
        <title>Hymenobacter humicola sp. nov., isolated from soils in Antarctica.</title>
        <authorList>
            <person name="Sedlacek I."/>
            <person name="Holochova P."/>
            <person name="Kralova S."/>
            <person name="Pantucek R."/>
            <person name="Stankova E."/>
            <person name="Vrbovska V."/>
            <person name="Kristofova L."/>
            <person name="Svec P."/>
            <person name="Busse H.-J."/>
        </authorList>
    </citation>
    <scope>NUCLEOTIDE SEQUENCE [LARGE SCALE GENOMIC DNA]</scope>
    <source>
        <strain evidence="2 3">CCM 8852</strain>
    </source>
</reference>
<dbReference type="Proteomes" id="UP000284250">
    <property type="component" value="Unassembled WGS sequence"/>
</dbReference>
<accession>A0A418QIV5</accession>
<protein>
    <recommendedName>
        <fullName evidence="4">Protein SirB1 N-terminal domain-containing protein</fullName>
    </recommendedName>
</protein>